<keyword evidence="4" id="KW-1185">Reference proteome</keyword>
<dbReference type="PANTHER" id="PTHR35525">
    <property type="entry name" value="BLL6575 PROTEIN"/>
    <property type="match status" value="1"/>
</dbReference>
<dbReference type="EMBL" id="JACHVP010000001">
    <property type="protein sequence ID" value="MBB2966148.1"/>
    <property type="molecule type" value="Genomic_DNA"/>
</dbReference>
<evidence type="ECO:0000313" key="4">
    <source>
        <dbReference type="Proteomes" id="UP000538196"/>
    </source>
</evidence>
<evidence type="ECO:0000256" key="1">
    <source>
        <dbReference type="SAM" id="MobiDB-lite"/>
    </source>
</evidence>
<reference evidence="3 4" key="1">
    <citation type="submission" date="2020-08" db="EMBL/GenBank/DDBJ databases">
        <title>Sequencing the genomes of 1000 actinobacteria strains.</title>
        <authorList>
            <person name="Klenk H.-P."/>
        </authorList>
    </citation>
    <scope>NUCLEOTIDE SEQUENCE [LARGE SCALE GENOMIC DNA]</scope>
    <source>
        <strain evidence="3 4">DSM 20146</strain>
    </source>
</reference>
<dbReference type="Gene3D" id="1.10.3300.10">
    <property type="entry name" value="Jann2411-like domain"/>
    <property type="match status" value="1"/>
</dbReference>
<sequence>MIPRRRWMWLGDHLAVDFVNTTIGLGDHREELIGTVDEFLGWVDAEPAWLPALAGDRVDLAVVVAQRDATSRLLHAAALHADLDADDVDLINDRVVAAGVTRLLGSGTGAGASRLAAGTGFPALLGVLAAATVDLLARDDLAAIAVCEAPGCGQIFHRSRRNQRWCSPGCGNRARVDRHRHQNPAAGAALSP</sequence>
<protein>
    <submittedName>
        <fullName evidence="3">Putative RNA-binding Zn ribbon-like protein</fullName>
    </submittedName>
</protein>
<dbReference type="PANTHER" id="PTHR35525:SF3">
    <property type="entry name" value="BLL6575 PROTEIN"/>
    <property type="match status" value="1"/>
</dbReference>
<feature type="region of interest" description="Disordered" evidence="1">
    <location>
        <begin position="173"/>
        <end position="192"/>
    </location>
</feature>
<dbReference type="RefSeq" id="WP_183428204.1">
    <property type="nucleotide sequence ID" value="NZ_JACHVP010000001.1"/>
</dbReference>
<comment type="caution">
    <text evidence="3">The sequence shown here is derived from an EMBL/GenBank/DDBJ whole genome shotgun (WGS) entry which is preliminary data.</text>
</comment>
<dbReference type="Pfam" id="PF07336">
    <property type="entry name" value="ABATE"/>
    <property type="match status" value="1"/>
</dbReference>
<dbReference type="Proteomes" id="UP000538196">
    <property type="component" value="Unassembled WGS sequence"/>
</dbReference>
<dbReference type="InterPro" id="IPR010852">
    <property type="entry name" value="ABATE"/>
</dbReference>
<name>A0A7W4UTV5_LEIAQ</name>
<accession>A0A7W4UTV5</accession>
<dbReference type="InterPro" id="IPR023286">
    <property type="entry name" value="ABATE_dom_sf"/>
</dbReference>
<evidence type="ECO:0000313" key="3">
    <source>
        <dbReference type="EMBL" id="MBB2966148.1"/>
    </source>
</evidence>
<dbReference type="AlphaFoldDB" id="A0A7W4UTV5"/>
<evidence type="ECO:0000259" key="2">
    <source>
        <dbReference type="Pfam" id="PF11706"/>
    </source>
</evidence>
<dbReference type="Pfam" id="PF11706">
    <property type="entry name" value="zf-CGNR"/>
    <property type="match status" value="1"/>
</dbReference>
<dbReference type="SUPFAM" id="SSF160904">
    <property type="entry name" value="Jann2411-like"/>
    <property type="match status" value="1"/>
</dbReference>
<organism evidence="3 4">
    <name type="scientific">Leifsonia aquatica</name>
    <name type="common">Corynebacterium aquaticum</name>
    <dbReference type="NCBI Taxonomy" id="144185"/>
    <lineage>
        <taxon>Bacteria</taxon>
        <taxon>Bacillati</taxon>
        <taxon>Actinomycetota</taxon>
        <taxon>Actinomycetes</taxon>
        <taxon>Micrococcales</taxon>
        <taxon>Microbacteriaceae</taxon>
        <taxon>Leifsonia</taxon>
    </lineage>
</organism>
<gene>
    <name evidence="3" type="ORF">FHX33_000880</name>
</gene>
<dbReference type="InterPro" id="IPR021005">
    <property type="entry name" value="Znf_CGNR"/>
</dbReference>
<feature type="domain" description="Zinc finger CGNR" evidence="2">
    <location>
        <begin position="145"/>
        <end position="181"/>
    </location>
</feature>
<proteinExistence type="predicted"/>